<name>A0ABN8MJW5_9CNID</name>
<evidence type="ECO:0000313" key="2">
    <source>
        <dbReference type="EMBL" id="CAH3028276.1"/>
    </source>
</evidence>
<keyword evidence="1" id="KW-0732">Signal</keyword>
<evidence type="ECO:0000313" key="3">
    <source>
        <dbReference type="Proteomes" id="UP001159427"/>
    </source>
</evidence>
<gene>
    <name evidence="2" type="ORF">PEVE_00033694</name>
</gene>
<proteinExistence type="predicted"/>
<dbReference type="Proteomes" id="UP001159427">
    <property type="component" value="Unassembled WGS sequence"/>
</dbReference>
<feature type="non-terminal residue" evidence="2">
    <location>
        <position position="1"/>
    </location>
</feature>
<protein>
    <submittedName>
        <fullName evidence="2">Uncharacterized protein</fullName>
    </submittedName>
</protein>
<dbReference type="EMBL" id="CALNXI010000501">
    <property type="protein sequence ID" value="CAH3028276.1"/>
    <property type="molecule type" value="Genomic_DNA"/>
</dbReference>
<comment type="caution">
    <text evidence="2">The sequence shown here is derived from an EMBL/GenBank/DDBJ whole genome shotgun (WGS) entry which is preliminary data.</text>
</comment>
<reference evidence="2 3" key="1">
    <citation type="submission" date="2022-05" db="EMBL/GenBank/DDBJ databases">
        <authorList>
            <consortium name="Genoscope - CEA"/>
            <person name="William W."/>
        </authorList>
    </citation>
    <scope>NUCLEOTIDE SEQUENCE [LARGE SCALE GENOMIC DNA]</scope>
</reference>
<feature type="signal peptide" evidence="1">
    <location>
        <begin position="1"/>
        <end position="20"/>
    </location>
</feature>
<accession>A0ABN8MJW5</accession>
<feature type="chain" id="PRO_5045236787" evidence="1">
    <location>
        <begin position="21"/>
        <end position="149"/>
    </location>
</feature>
<evidence type="ECO:0000256" key="1">
    <source>
        <dbReference type="SAM" id="SignalP"/>
    </source>
</evidence>
<sequence>AQSWLFCVSLFVCVVLRKKGRILEVDFDGDGVVLVDSDLWLLKICRQSVKLHQDEAILPPLIQVTGLCQSGKMRSLTASELTTLSDYCELPSTVDRATDLLRMLLLEAVTSKGGSVDPGDRLVNASSNGNLQEVREILEAHPGKVFFCV</sequence>
<organism evidence="2 3">
    <name type="scientific">Porites evermanni</name>
    <dbReference type="NCBI Taxonomy" id="104178"/>
    <lineage>
        <taxon>Eukaryota</taxon>
        <taxon>Metazoa</taxon>
        <taxon>Cnidaria</taxon>
        <taxon>Anthozoa</taxon>
        <taxon>Hexacorallia</taxon>
        <taxon>Scleractinia</taxon>
        <taxon>Fungiina</taxon>
        <taxon>Poritidae</taxon>
        <taxon>Porites</taxon>
    </lineage>
</organism>
<keyword evidence="3" id="KW-1185">Reference proteome</keyword>